<dbReference type="Proteomes" id="UP000677180">
    <property type="component" value="Chromosome"/>
</dbReference>
<dbReference type="InterPro" id="IPR000843">
    <property type="entry name" value="HTH_LacI"/>
</dbReference>
<protein>
    <submittedName>
        <fullName evidence="6">Degradation activator</fullName>
    </submittedName>
    <submittedName>
        <fullName evidence="5">LacI family DNA-binding transcriptional regulator</fullName>
    </submittedName>
</protein>
<evidence type="ECO:0000259" key="4">
    <source>
        <dbReference type="PROSITE" id="PS50932"/>
    </source>
</evidence>
<dbReference type="Gene3D" id="1.10.260.40">
    <property type="entry name" value="lambda repressor-like DNA-binding domains"/>
    <property type="match status" value="1"/>
</dbReference>
<dbReference type="SMART" id="SM00354">
    <property type="entry name" value="HTH_LACI"/>
    <property type="match status" value="1"/>
</dbReference>
<dbReference type="OrthoDB" id="189006at2"/>
<dbReference type="CDD" id="cd01392">
    <property type="entry name" value="HTH_LacI"/>
    <property type="match status" value="1"/>
</dbReference>
<dbReference type="Pfam" id="PF00356">
    <property type="entry name" value="LacI"/>
    <property type="match status" value="1"/>
</dbReference>
<reference evidence="6 7" key="1">
    <citation type="submission" date="2018-12" db="EMBL/GenBank/DDBJ databases">
        <authorList>
            <consortium name="Pathogen Informatics"/>
        </authorList>
    </citation>
    <scope>NUCLEOTIDE SEQUENCE [LARGE SCALE GENOMIC DNA]</scope>
    <source>
        <strain evidence="6 7">NCTC12967</strain>
    </source>
</reference>
<dbReference type="Gene3D" id="3.40.50.2300">
    <property type="match status" value="2"/>
</dbReference>
<accession>A0A3N4CZP9</accession>
<dbReference type="EMBL" id="CP072385">
    <property type="protein sequence ID" value="QUC11715.1"/>
    <property type="molecule type" value="Genomic_DNA"/>
</dbReference>
<dbReference type="OMA" id="HSEFVFM"/>
<reference evidence="5" key="2">
    <citation type="submission" date="2021-03" db="EMBL/GenBank/DDBJ databases">
        <title>Human Oral Microbial Genomes.</title>
        <authorList>
            <person name="Johnston C.D."/>
            <person name="Chen T."/>
            <person name="Dewhirst F.E."/>
        </authorList>
    </citation>
    <scope>NUCLEOTIDE SEQUENCE</scope>
    <source>
        <strain evidence="5">F0714</strain>
    </source>
</reference>
<dbReference type="InterPro" id="IPR028082">
    <property type="entry name" value="Peripla_BP_I"/>
</dbReference>
<keyword evidence="1" id="KW-0805">Transcription regulation</keyword>
<dbReference type="GO" id="GO:0000976">
    <property type="term" value="F:transcription cis-regulatory region binding"/>
    <property type="evidence" value="ECO:0007669"/>
    <property type="project" value="TreeGrafter"/>
</dbReference>
<feature type="domain" description="HTH lacI-type" evidence="4">
    <location>
        <begin position="5"/>
        <end position="59"/>
    </location>
</feature>
<evidence type="ECO:0000313" key="5">
    <source>
        <dbReference type="EMBL" id="QUC11715.1"/>
    </source>
</evidence>
<evidence type="ECO:0000256" key="1">
    <source>
        <dbReference type="ARBA" id="ARBA00023015"/>
    </source>
</evidence>
<dbReference type="Proteomes" id="UP000273044">
    <property type="component" value="Chromosome"/>
</dbReference>
<dbReference type="GO" id="GO:0003700">
    <property type="term" value="F:DNA-binding transcription factor activity"/>
    <property type="evidence" value="ECO:0007669"/>
    <property type="project" value="TreeGrafter"/>
</dbReference>
<gene>
    <name evidence="6" type="primary">degA_2</name>
    <name evidence="5" type="ORF">J5A53_03175</name>
    <name evidence="6" type="ORF">NCTC12967_02481</name>
</gene>
<evidence type="ECO:0000313" key="6">
    <source>
        <dbReference type="EMBL" id="VEH71164.1"/>
    </source>
</evidence>
<evidence type="ECO:0000313" key="7">
    <source>
        <dbReference type="Proteomes" id="UP000273044"/>
    </source>
</evidence>
<dbReference type="RefSeq" id="WP_014847510.1">
    <property type="nucleotide sequence ID" value="NZ_CAJZDL010000002.1"/>
</dbReference>
<dbReference type="PANTHER" id="PTHR30146">
    <property type="entry name" value="LACI-RELATED TRANSCRIPTIONAL REPRESSOR"/>
    <property type="match status" value="1"/>
</dbReference>
<dbReference type="SUPFAM" id="SSF53822">
    <property type="entry name" value="Periplasmic binding protein-like I"/>
    <property type="match status" value="1"/>
</dbReference>
<dbReference type="Pfam" id="PF13377">
    <property type="entry name" value="Peripla_BP_3"/>
    <property type="match status" value="1"/>
</dbReference>
<evidence type="ECO:0000256" key="3">
    <source>
        <dbReference type="ARBA" id="ARBA00023163"/>
    </source>
</evidence>
<dbReference type="SUPFAM" id="SSF47413">
    <property type="entry name" value="lambda repressor-like DNA-binding domains"/>
    <property type="match status" value="1"/>
</dbReference>
<dbReference type="PANTHER" id="PTHR30146:SF153">
    <property type="entry name" value="LACTOSE OPERON REPRESSOR"/>
    <property type="match status" value="1"/>
</dbReference>
<keyword evidence="7" id="KW-1185">Reference proteome</keyword>
<organism evidence="6 7">
    <name type="scientific">Arachnia propionica</name>
    <dbReference type="NCBI Taxonomy" id="1750"/>
    <lineage>
        <taxon>Bacteria</taxon>
        <taxon>Bacillati</taxon>
        <taxon>Actinomycetota</taxon>
        <taxon>Actinomycetes</taxon>
        <taxon>Propionibacteriales</taxon>
        <taxon>Propionibacteriaceae</taxon>
        <taxon>Arachnia</taxon>
    </lineage>
</organism>
<dbReference type="InterPro" id="IPR010982">
    <property type="entry name" value="Lambda_DNA-bd_dom_sf"/>
</dbReference>
<dbReference type="PROSITE" id="PS00356">
    <property type="entry name" value="HTH_LACI_1"/>
    <property type="match status" value="1"/>
</dbReference>
<sequence length="327" mass="34319">MGTRPRMSDLAASAGVSVSTVSRVLNGKPGIRENTRQAVLQAMADLGYDREKLQQRTGVVGVMVPELSNPSFPAFAERLDAMFQPVHRAVIAAAGPLGANESSCIATLLDLGVDGVVSISGAAADTEADLTPYLRLVEAGVPTVFINGHTTKLASAFVNCSDAEAVAASVAHLRSLGHERIGLAVGPARFLPTQRKSSAFLELGFGKDSIERTIFTPEGGQVAAARLLATGHTAIICGSDLMALGVIREARSRGFRVPEDLSVIGFDDSPLMAFTDPPLTTVRQPVQAMCEAAVSGLVRAMDGNTPDGTELVFRPDLIIRQSTGPRT</sequence>
<dbReference type="AlphaFoldDB" id="A0A3N4CZP9"/>
<dbReference type="InterPro" id="IPR046335">
    <property type="entry name" value="LacI/GalR-like_sensor"/>
</dbReference>
<dbReference type="GeneID" id="64407914"/>
<name>A0A3N4CZP9_9ACTN</name>
<dbReference type="EMBL" id="LR134406">
    <property type="protein sequence ID" value="VEH71164.1"/>
    <property type="molecule type" value="Genomic_DNA"/>
</dbReference>
<dbReference type="PROSITE" id="PS50932">
    <property type="entry name" value="HTH_LACI_2"/>
    <property type="match status" value="1"/>
</dbReference>
<keyword evidence="2 5" id="KW-0238">DNA-binding</keyword>
<evidence type="ECO:0000256" key="2">
    <source>
        <dbReference type="ARBA" id="ARBA00023125"/>
    </source>
</evidence>
<proteinExistence type="predicted"/>
<keyword evidence="3" id="KW-0804">Transcription</keyword>